<dbReference type="EMBL" id="VEPZ02000218">
    <property type="protein sequence ID" value="KAE8729729.1"/>
    <property type="molecule type" value="Genomic_DNA"/>
</dbReference>
<proteinExistence type="predicted"/>
<dbReference type="AlphaFoldDB" id="A0A6A3CRG5"/>
<name>A0A6A3CRG5_HIBSY</name>
<keyword evidence="2" id="KW-1185">Reference proteome</keyword>
<gene>
    <name evidence="1" type="ORF">F3Y22_tig00003398pilonHSYRG00003</name>
</gene>
<organism evidence="1 2">
    <name type="scientific">Hibiscus syriacus</name>
    <name type="common">Rose of Sharon</name>
    <dbReference type="NCBI Taxonomy" id="106335"/>
    <lineage>
        <taxon>Eukaryota</taxon>
        <taxon>Viridiplantae</taxon>
        <taxon>Streptophyta</taxon>
        <taxon>Embryophyta</taxon>
        <taxon>Tracheophyta</taxon>
        <taxon>Spermatophyta</taxon>
        <taxon>Magnoliopsida</taxon>
        <taxon>eudicotyledons</taxon>
        <taxon>Gunneridae</taxon>
        <taxon>Pentapetalae</taxon>
        <taxon>rosids</taxon>
        <taxon>malvids</taxon>
        <taxon>Malvales</taxon>
        <taxon>Malvaceae</taxon>
        <taxon>Malvoideae</taxon>
        <taxon>Hibiscus</taxon>
    </lineage>
</organism>
<sequence>MGSKKDKDFYHSLSRKELQSLCKKYGLPANRSSSDMARSLASYLENQRLGSMTMRERLYEIQEAGLPFSLQLPFKDSDKDFYGLISCQTGSCNGGNCSEAVKSNGLGCCTGDKFYHKDDYGGDSIFFQQTQHPQFVTQYNDSGFKNKEFPTIYFNRNCPSLTRGGNINDVPQIGNKDVDVGSCSNEADFHSSINTSTVSSSSFQFHVKSEEGINLYVDLNSNPSEWVEKLKSEVSICQNMSHSKPQSFRNELGHFEESSKQLKNSFQLNVEDGRIEDGHIHSGLPPSLIIKEHHALLLDNSNGDERPTGSTVMTCAEAVDVSEHLEGHQGLPSFKALPDVQEEIISSGASSAKDGCLITLDSNINSPKEMLASDAMLNISDGAPNLLIVKHKNSTLENETCDNSTVQIGCNPVSSGVIVPGYMSDGSLQMPMPKDVVHQKKDLHSPSENDEFGNLVDQKHNIYAEQGGVVGSTGLCQEIFRNQLPTLVEEQDRSKVINWGESSECSHDELFENCGVLDNIDSNGLGKKRAYIDGDQNDCGMLDTKVLRSRKHPIRKVDDQNDSSMLYIKVLRSGKRPIREVDGDQNDCSMHDAKVLRSGKHPIRKVVPRRSMRLVSKRESGFSTATDEYRMITYPFSFRVLIFYQLCSPIGVPHTWENNYKHEILDPPFLM</sequence>
<protein>
    <submittedName>
        <fullName evidence="1">Crinkly4</fullName>
    </submittedName>
</protein>
<reference evidence="1" key="1">
    <citation type="submission" date="2019-09" db="EMBL/GenBank/DDBJ databases">
        <title>Draft genome information of white flower Hibiscus syriacus.</title>
        <authorList>
            <person name="Kim Y.-M."/>
        </authorList>
    </citation>
    <scope>NUCLEOTIDE SEQUENCE [LARGE SCALE GENOMIC DNA]</scope>
    <source>
        <strain evidence="1">YM2019G1</strain>
    </source>
</reference>
<dbReference type="PANTHER" id="PTHR36376:SF1">
    <property type="entry name" value="OS09G0514700 PROTEIN"/>
    <property type="match status" value="1"/>
</dbReference>
<dbReference type="Proteomes" id="UP000436088">
    <property type="component" value="Unassembled WGS sequence"/>
</dbReference>
<evidence type="ECO:0000313" key="2">
    <source>
        <dbReference type="Proteomes" id="UP000436088"/>
    </source>
</evidence>
<accession>A0A6A3CRG5</accession>
<comment type="caution">
    <text evidence="1">The sequence shown here is derived from an EMBL/GenBank/DDBJ whole genome shotgun (WGS) entry which is preliminary data.</text>
</comment>
<dbReference type="PANTHER" id="PTHR36376">
    <property type="entry name" value="OS09G0514700 PROTEIN"/>
    <property type="match status" value="1"/>
</dbReference>
<evidence type="ECO:0000313" key="1">
    <source>
        <dbReference type="EMBL" id="KAE8729729.1"/>
    </source>
</evidence>